<dbReference type="Pfam" id="PF00884">
    <property type="entry name" value="Sulfatase"/>
    <property type="match status" value="1"/>
</dbReference>
<proteinExistence type="inferred from homology"/>
<reference evidence="4 5" key="1">
    <citation type="submission" date="2019-04" db="EMBL/GenBank/DDBJ databases">
        <authorList>
            <person name="Van Vliet M D."/>
        </authorList>
    </citation>
    <scope>NUCLEOTIDE SEQUENCE [LARGE SCALE GENOMIC DNA]</scope>
    <source>
        <strain evidence="4 5">F1</strain>
    </source>
</reference>
<evidence type="ECO:0000256" key="1">
    <source>
        <dbReference type="ARBA" id="ARBA00008779"/>
    </source>
</evidence>
<feature type="signal peptide" evidence="2">
    <location>
        <begin position="1"/>
        <end position="19"/>
    </location>
</feature>
<dbReference type="InterPro" id="IPR000917">
    <property type="entry name" value="Sulfatase_N"/>
</dbReference>
<dbReference type="AlphaFoldDB" id="A0A6C2U1L0"/>
<feature type="chain" id="PRO_5028947708" evidence="2">
    <location>
        <begin position="20"/>
        <end position="455"/>
    </location>
</feature>
<dbReference type="PANTHER" id="PTHR42693">
    <property type="entry name" value="ARYLSULFATASE FAMILY MEMBER"/>
    <property type="match status" value="1"/>
</dbReference>
<evidence type="ECO:0000259" key="3">
    <source>
        <dbReference type="Pfam" id="PF00884"/>
    </source>
</evidence>
<evidence type="ECO:0000313" key="4">
    <source>
        <dbReference type="EMBL" id="VGO13544.1"/>
    </source>
</evidence>
<dbReference type="InterPro" id="IPR050738">
    <property type="entry name" value="Sulfatase"/>
</dbReference>
<dbReference type="SUPFAM" id="SSF53649">
    <property type="entry name" value="Alkaline phosphatase-like"/>
    <property type="match status" value="1"/>
</dbReference>
<accession>A0A6C2U1L0</accession>
<dbReference type="InterPro" id="IPR017850">
    <property type="entry name" value="Alkaline_phosphatase_core_sf"/>
</dbReference>
<dbReference type="Gene3D" id="3.30.1120.10">
    <property type="match status" value="1"/>
</dbReference>
<protein>
    <submittedName>
        <fullName evidence="4">Arylsulfatase</fullName>
    </submittedName>
</protein>
<dbReference type="Gene3D" id="3.40.720.10">
    <property type="entry name" value="Alkaline Phosphatase, subunit A"/>
    <property type="match status" value="1"/>
</dbReference>
<dbReference type="EMBL" id="CAAHFG010000001">
    <property type="protein sequence ID" value="VGO13544.1"/>
    <property type="molecule type" value="Genomic_DNA"/>
</dbReference>
<dbReference type="GO" id="GO:0004065">
    <property type="term" value="F:arylsulfatase activity"/>
    <property type="evidence" value="ECO:0007669"/>
    <property type="project" value="TreeGrafter"/>
</dbReference>
<keyword evidence="2" id="KW-0732">Signal</keyword>
<organism evidence="4 5">
    <name type="scientific">Pontiella desulfatans</name>
    <dbReference type="NCBI Taxonomy" id="2750659"/>
    <lineage>
        <taxon>Bacteria</taxon>
        <taxon>Pseudomonadati</taxon>
        <taxon>Kiritimatiellota</taxon>
        <taxon>Kiritimatiellia</taxon>
        <taxon>Kiritimatiellales</taxon>
        <taxon>Pontiellaceae</taxon>
        <taxon>Pontiella</taxon>
    </lineage>
</organism>
<comment type="similarity">
    <text evidence="1">Belongs to the sulfatase family.</text>
</comment>
<dbReference type="PANTHER" id="PTHR42693:SF33">
    <property type="entry name" value="ARYLSULFATASE"/>
    <property type="match status" value="1"/>
</dbReference>
<gene>
    <name evidence="4" type="primary">atsA_124</name>
    <name evidence="4" type="ORF">PDESU_02101</name>
</gene>
<feature type="domain" description="Sulfatase N-terminal" evidence="3">
    <location>
        <begin position="24"/>
        <end position="318"/>
    </location>
</feature>
<dbReference type="Proteomes" id="UP000366872">
    <property type="component" value="Unassembled WGS sequence"/>
</dbReference>
<name>A0A6C2U1L0_PONDE</name>
<sequence>MKMIIKLLVVLCCAAFVDAASRGPNIIMLFIDDLGYGDTGPFGCMDIPTPNIDRLAKGGVVLTQAYVTNPPCCPSRSSLMMGMYGQRFGKYGMSRGMPIPEDKPTFAEVFRDNGYTTGQIGKWDLGDKWQGPSARGFMEVAELPPRIKKGNHFLCKNKDGEVVWITEIDGDNLIEFVDRNRKADKPFMMYWSPLAVHSSHRDIPEELASRTTAPPKRRKLGGGIVCLDDQVGKLLDYLDQHKMRENTLIIFSSDNGANTGEGGTSTPYRGGKGKDTQQIGWTLSPSIVSWPGTVLEGKRFDGMACTFDFYATMLAAANLPVPEHIDGIDLMPYLKGKKKGDVHEYIYWLNKEPTDPEHRHLVAVRWKNWRLYRHVETDAWQLFDLEKDPQEKKDVAGRFPEVVERLARKHGEWKSTLAPCWKKPEEKYRNPGAATPQGYGWVMTDGRAVPPKIEK</sequence>
<evidence type="ECO:0000313" key="5">
    <source>
        <dbReference type="Proteomes" id="UP000366872"/>
    </source>
</evidence>
<dbReference type="RefSeq" id="WP_136079111.1">
    <property type="nucleotide sequence ID" value="NZ_CAAHFG010000001.1"/>
</dbReference>
<evidence type="ECO:0000256" key="2">
    <source>
        <dbReference type="SAM" id="SignalP"/>
    </source>
</evidence>
<keyword evidence="5" id="KW-1185">Reference proteome</keyword>